<dbReference type="RefSeq" id="XP_025597966.1">
    <property type="nucleotide sequence ID" value="XM_025744190.1"/>
</dbReference>
<feature type="transmembrane region" description="Helical" evidence="1">
    <location>
        <begin position="67"/>
        <end position="92"/>
    </location>
</feature>
<feature type="transmembrane region" description="Helical" evidence="1">
    <location>
        <begin position="40"/>
        <end position="61"/>
    </location>
</feature>
<accession>A0A316Z7D2</accession>
<keyword evidence="1" id="KW-0472">Membrane</keyword>
<organism evidence="2 3">
    <name type="scientific">Tilletiopsis washingtonensis</name>
    <dbReference type="NCBI Taxonomy" id="58919"/>
    <lineage>
        <taxon>Eukaryota</taxon>
        <taxon>Fungi</taxon>
        <taxon>Dikarya</taxon>
        <taxon>Basidiomycota</taxon>
        <taxon>Ustilaginomycotina</taxon>
        <taxon>Exobasidiomycetes</taxon>
        <taxon>Entylomatales</taxon>
        <taxon>Entylomatales incertae sedis</taxon>
        <taxon>Tilletiopsis</taxon>
    </lineage>
</organism>
<dbReference type="OrthoDB" id="3339890at2759"/>
<protein>
    <submittedName>
        <fullName evidence="2">Uncharacterized protein</fullName>
    </submittedName>
</protein>
<evidence type="ECO:0000313" key="2">
    <source>
        <dbReference type="EMBL" id="PWN97687.1"/>
    </source>
</evidence>
<keyword evidence="1" id="KW-1133">Transmembrane helix</keyword>
<gene>
    <name evidence="2" type="ORF">FA09DRAFT_339178</name>
</gene>
<sequence length="163" mass="17962">MSFQPHPTAEQLEEHKKASLRPLTFVFESVMEAPFHFGGLVPHFVLLFYGLYRLGTAWGIVPPYNPAVAVAVLPLVQGAAAGIVAGAGFLRYGPMGRRLKRKEKEGAATDAELNRLQYSDMAFAFALYTLIATTIWQRLPAGETPTIQAMKRTAERVGLRSRS</sequence>
<dbReference type="EMBL" id="KZ819294">
    <property type="protein sequence ID" value="PWN97687.1"/>
    <property type="molecule type" value="Genomic_DNA"/>
</dbReference>
<proteinExistence type="predicted"/>
<evidence type="ECO:0000313" key="3">
    <source>
        <dbReference type="Proteomes" id="UP000245946"/>
    </source>
</evidence>
<reference evidence="2 3" key="1">
    <citation type="journal article" date="2018" name="Mol. Biol. Evol.">
        <title>Broad Genomic Sampling Reveals a Smut Pathogenic Ancestry of the Fungal Clade Ustilaginomycotina.</title>
        <authorList>
            <person name="Kijpornyongpan T."/>
            <person name="Mondo S.J."/>
            <person name="Barry K."/>
            <person name="Sandor L."/>
            <person name="Lee J."/>
            <person name="Lipzen A."/>
            <person name="Pangilinan J."/>
            <person name="LaButti K."/>
            <person name="Hainaut M."/>
            <person name="Henrissat B."/>
            <person name="Grigoriev I.V."/>
            <person name="Spatafora J.W."/>
            <person name="Aime M.C."/>
        </authorList>
    </citation>
    <scope>NUCLEOTIDE SEQUENCE [LARGE SCALE GENOMIC DNA]</scope>
    <source>
        <strain evidence="2 3">MCA 4186</strain>
    </source>
</reference>
<dbReference type="GeneID" id="37271734"/>
<dbReference type="AlphaFoldDB" id="A0A316Z7D2"/>
<dbReference type="Proteomes" id="UP000245946">
    <property type="component" value="Unassembled WGS sequence"/>
</dbReference>
<keyword evidence="3" id="KW-1185">Reference proteome</keyword>
<name>A0A316Z7D2_9BASI</name>
<keyword evidence="1" id="KW-0812">Transmembrane</keyword>
<evidence type="ECO:0000256" key="1">
    <source>
        <dbReference type="SAM" id="Phobius"/>
    </source>
</evidence>